<evidence type="ECO:0000313" key="11">
    <source>
        <dbReference type="EMBL" id="EXC10839.1"/>
    </source>
</evidence>
<evidence type="ECO:0000256" key="8">
    <source>
        <dbReference type="ARBA" id="ARBA00023303"/>
    </source>
</evidence>
<protein>
    <submittedName>
        <fullName evidence="11">Aluminum-activated malate transporter 9</fullName>
    </submittedName>
</protein>
<dbReference type="GO" id="GO:0034220">
    <property type="term" value="P:monoatomic ion transmembrane transport"/>
    <property type="evidence" value="ECO:0007669"/>
    <property type="project" value="UniProtKB-KW"/>
</dbReference>
<evidence type="ECO:0000256" key="2">
    <source>
        <dbReference type="ARBA" id="ARBA00007079"/>
    </source>
</evidence>
<accession>W9RUN6</accession>
<keyword evidence="3" id="KW-0813">Transport</keyword>
<dbReference type="InterPro" id="IPR020966">
    <property type="entry name" value="ALMT"/>
</dbReference>
<dbReference type="AlphaFoldDB" id="W9RUN6"/>
<sequence>MNGKKISIEIGIPNNSATKGSKQPEVAAGKKSGGGSEERFSCKAWLKSVWEFCKEDTNRVTFSLKVGLAVLLVSLLILFRAPYEVFGTNIIWSILTVAIMFEYTVGATFNRGFNRALGSLLAGILAICVAQLALCTGRVAEPIIIGISIFFIGTITSFMKLWPSMVQYEYGFRVILFTYCLIIVTGYRVGNPMRTAMDRLYSIAIGGVVAVLVNVLVFPIWAGEQLHKELVNNFNSVADSLEECVGKYLKDDGSEHPEFSKTVTDEFPDEPAYKRCKTTLNSSAKLENLANSAKWEPPHGRFGHFFYPWSEYVKVGAVLRYCAYEVMALHGVLHSEIQAPYNLRITFQSEIEDATNQGAELLRSLGKDICNMKRSHKTSLIKRVHCSAERLQRAVAMHSYLLTSCSDLIPPPDTPSKPLLPKLTHTLSSTVYDVPSEPLASEFYSNSLAKSSNQLLQTQNTPPVQTESYHELMRKQSRRLHSWPSREVDAFQEEDGALNVDFLPRMRTFESTAALSLANFTSLLIEFVARLDHLVEAVDELSKLAKFKHEELHKEQV</sequence>
<dbReference type="PANTHER" id="PTHR31086">
    <property type="entry name" value="ALUMINUM-ACTIVATED MALATE TRANSPORTER 10"/>
    <property type="match status" value="1"/>
</dbReference>
<feature type="transmembrane region" description="Helical" evidence="10">
    <location>
        <begin position="170"/>
        <end position="189"/>
    </location>
</feature>
<evidence type="ECO:0000256" key="7">
    <source>
        <dbReference type="ARBA" id="ARBA00023136"/>
    </source>
</evidence>
<feature type="transmembrane region" description="Helical" evidence="10">
    <location>
        <begin position="201"/>
        <end position="222"/>
    </location>
</feature>
<organism evidence="11 12">
    <name type="scientific">Morus notabilis</name>
    <dbReference type="NCBI Taxonomy" id="981085"/>
    <lineage>
        <taxon>Eukaryota</taxon>
        <taxon>Viridiplantae</taxon>
        <taxon>Streptophyta</taxon>
        <taxon>Embryophyta</taxon>
        <taxon>Tracheophyta</taxon>
        <taxon>Spermatophyta</taxon>
        <taxon>Magnoliopsida</taxon>
        <taxon>eudicotyledons</taxon>
        <taxon>Gunneridae</taxon>
        <taxon>Pentapetalae</taxon>
        <taxon>rosids</taxon>
        <taxon>fabids</taxon>
        <taxon>Rosales</taxon>
        <taxon>Moraceae</taxon>
        <taxon>Moreae</taxon>
        <taxon>Morus</taxon>
    </lineage>
</organism>
<keyword evidence="8" id="KW-0407">Ion channel</keyword>
<dbReference type="Proteomes" id="UP000030645">
    <property type="component" value="Unassembled WGS sequence"/>
</dbReference>
<dbReference type="GO" id="GO:0016020">
    <property type="term" value="C:membrane"/>
    <property type="evidence" value="ECO:0007669"/>
    <property type="project" value="UniProtKB-SubCell"/>
</dbReference>
<dbReference type="GO" id="GO:0015743">
    <property type="term" value="P:malate transport"/>
    <property type="evidence" value="ECO:0007669"/>
    <property type="project" value="InterPro"/>
</dbReference>
<comment type="subcellular location">
    <subcellularLocation>
        <location evidence="1">Membrane</location>
        <topology evidence="1">Multi-pass membrane protein</topology>
    </subcellularLocation>
</comment>
<dbReference type="eggNOG" id="KOG4711">
    <property type="taxonomic scope" value="Eukaryota"/>
</dbReference>
<feature type="region of interest" description="Disordered" evidence="9">
    <location>
        <begin position="14"/>
        <end position="37"/>
    </location>
</feature>
<feature type="transmembrane region" description="Helical" evidence="10">
    <location>
        <begin position="62"/>
        <end position="83"/>
    </location>
</feature>
<dbReference type="KEGG" id="mnt:21386628"/>
<keyword evidence="12" id="KW-1185">Reference proteome</keyword>
<dbReference type="EMBL" id="KE345649">
    <property type="protein sequence ID" value="EXC10839.1"/>
    <property type="molecule type" value="Genomic_DNA"/>
</dbReference>
<keyword evidence="4 10" id="KW-0812">Transmembrane</keyword>
<gene>
    <name evidence="11" type="ORF">L484_003083</name>
</gene>
<feature type="transmembrane region" description="Helical" evidence="10">
    <location>
        <begin position="89"/>
        <end position="109"/>
    </location>
</feature>
<name>W9RUN6_9ROSA</name>
<evidence type="ECO:0000256" key="9">
    <source>
        <dbReference type="SAM" id="MobiDB-lite"/>
    </source>
</evidence>
<evidence type="ECO:0000256" key="6">
    <source>
        <dbReference type="ARBA" id="ARBA00023065"/>
    </source>
</evidence>
<evidence type="ECO:0000256" key="4">
    <source>
        <dbReference type="ARBA" id="ARBA00022692"/>
    </source>
</evidence>
<reference evidence="12" key="1">
    <citation type="submission" date="2013-01" db="EMBL/GenBank/DDBJ databases">
        <title>Draft Genome Sequence of a Mulberry Tree, Morus notabilis C.K. Schneid.</title>
        <authorList>
            <person name="He N."/>
            <person name="Zhao S."/>
        </authorList>
    </citation>
    <scope>NUCLEOTIDE SEQUENCE</scope>
</reference>
<evidence type="ECO:0000256" key="3">
    <source>
        <dbReference type="ARBA" id="ARBA00022448"/>
    </source>
</evidence>
<evidence type="ECO:0000256" key="5">
    <source>
        <dbReference type="ARBA" id="ARBA00022989"/>
    </source>
</evidence>
<feature type="transmembrane region" description="Helical" evidence="10">
    <location>
        <begin position="116"/>
        <end position="134"/>
    </location>
</feature>
<keyword evidence="7 10" id="KW-0472">Membrane</keyword>
<proteinExistence type="inferred from homology"/>
<dbReference type="Pfam" id="PF11744">
    <property type="entry name" value="ALMT"/>
    <property type="match status" value="1"/>
</dbReference>
<keyword evidence="5 10" id="KW-1133">Transmembrane helix</keyword>
<dbReference type="OrthoDB" id="68611at2759"/>
<comment type="similarity">
    <text evidence="2">Belongs to the aromatic acid exporter (TC 2.A.85) family.</text>
</comment>
<feature type="transmembrane region" description="Helical" evidence="10">
    <location>
        <begin position="140"/>
        <end position="158"/>
    </location>
</feature>
<evidence type="ECO:0000256" key="1">
    <source>
        <dbReference type="ARBA" id="ARBA00004141"/>
    </source>
</evidence>
<keyword evidence="6" id="KW-0406">Ion transport</keyword>
<evidence type="ECO:0000256" key="10">
    <source>
        <dbReference type="SAM" id="Phobius"/>
    </source>
</evidence>
<dbReference type="STRING" id="981085.W9RUN6"/>
<evidence type="ECO:0000313" key="12">
    <source>
        <dbReference type="Proteomes" id="UP000030645"/>
    </source>
</evidence>